<dbReference type="GO" id="GO:0005886">
    <property type="term" value="C:plasma membrane"/>
    <property type="evidence" value="ECO:0007669"/>
    <property type="project" value="TreeGrafter"/>
</dbReference>
<feature type="transmembrane region" description="Helical" evidence="7">
    <location>
        <begin position="131"/>
        <end position="150"/>
    </location>
</feature>
<evidence type="ECO:0000259" key="8">
    <source>
        <dbReference type="Pfam" id="PF03600"/>
    </source>
</evidence>
<evidence type="ECO:0000256" key="2">
    <source>
        <dbReference type="ARBA" id="ARBA00022448"/>
    </source>
</evidence>
<proteinExistence type="predicted"/>
<feature type="transmembrane region" description="Helical" evidence="7">
    <location>
        <begin position="280"/>
        <end position="301"/>
    </location>
</feature>
<feature type="transmembrane region" description="Helical" evidence="7">
    <location>
        <begin position="162"/>
        <end position="180"/>
    </location>
</feature>
<name>A0A6N7RLV0_9ACTN</name>
<feature type="transmembrane region" description="Helical" evidence="7">
    <location>
        <begin position="340"/>
        <end position="373"/>
    </location>
</feature>
<evidence type="ECO:0000313" key="10">
    <source>
        <dbReference type="Proteomes" id="UP000438093"/>
    </source>
</evidence>
<dbReference type="Pfam" id="PF03600">
    <property type="entry name" value="CitMHS"/>
    <property type="match status" value="1"/>
</dbReference>
<protein>
    <recommendedName>
        <fullName evidence="8">Citrate transporter-like domain-containing protein</fullName>
    </recommendedName>
</protein>
<dbReference type="CDD" id="cd01115">
    <property type="entry name" value="SLC13_permease"/>
    <property type="match status" value="1"/>
</dbReference>
<keyword evidence="3 7" id="KW-0812">Transmembrane</keyword>
<keyword evidence="2" id="KW-0813">Transport</keyword>
<evidence type="ECO:0000256" key="3">
    <source>
        <dbReference type="ARBA" id="ARBA00022692"/>
    </source>
</evidence>
<feature type="transmembrane region" description="Helical" evidence="7">
    <location>
        <begin position="239"/>
        <end position="260"/>
    </location>
</feature>
<dbReference type="PANTHER" id="PTHR43652">
    <property type="entry name" value="BASIC AMINO ACID ANTIPORTER YFCC-RELATED"/>
    <property type="match status" value="1"/>
</dbReference>
<evidence type="ECO:0000256" key="5">
    <source>
        <dbReference type="ARBA" id="ARBA00022989"/>
    </source>
</evidence>
<keyword evidence="4" id="KW-0677">Repeat</keyword>
<dbReference type="AlphaFoldDB" id="A0A6N7RLV0"/>
<evidence type="ECO:0000313" key="9">
    <source>
        <dbReference type="EMBL" id="MRX82305.1"/>
    </source>
</evidence>
<evidence type="ECO:0000256" key="7">
    <source>
        <dbReference type="SAM" id="Phobius"/>
    </source>
</evidence>
<dbReference type="Proteomes" id="UP000438093">
    <property type="component" value="Unassembled WGS sequence"/>
</dbReference>
<evidence type="ECO:0000256" key="4">
    <source>
        <dbReference type="ARBA" id="ARBA00022737"/>
    </source>
</evidence>
<feature type="transmembrane region" description="Helical" evidence="7">
    <location>
        <begin position="415"/>
        <end position="438"/>
    </location>
</feature>
<comment type="caution">
    <text evidence="9">The sequence shown here is derived from an EMBL/GenBank/DDBJ whole genome shotgun (WGS) entry which is preliminary data.</text>
</comment>
<keyword evidence="5 7" id="KW-1133">Transmembrane helix</keyword>
<feature type="transmembrane region" description="Helical" evidence="7">
    <location>
        <begin position="104"/>
        <end position="125"/>
    </location>
</feature>
<feature type="transmembrane region" description="Helical" evidence="7">
    <location>
        <begin position="200"/>
        <end position="227"/>
    </location>
</feature>
<feature type="transmembrane region" description="Helical" evidence="7">
    <location>
        <begin position="469"/>
        <end position="489"/>
    </location>
</feature>
<dbReference type="PANTHER" id="PTHR43652:SF1">
    <property type="entry name" value="RESPONSE REGULATOR"/>
    <property type="match status" value="1"/>
</dbReference>
<keyword evidence="6 7" id="KW-0472">Membrane</keyword>
<comment type="subcellular location">
    <subcellularLocation>
        <location evidence="1">Membrane</location>
        <topology evidence="1">Multi-pass membrane protein</topology>
    </subcellularLocation>
</comment>
<dbReference type="EMBL" id="VTFY01000004">
    <property type="protein sequence ID" value="MRX82305.1"/>
    <property type="molecule type" value="Genomic_DNA"/>
</dbReference>
<gene>
    <name evidence="9" type="ORF">GJG86_07335</name>
</gene>
<organism evidence="9 10">
    <name type="scientific">Eggerthella guodeyinii</name>
    <dbReference type="NCBI Taxonomy" id="2690837"/>
    <lineage>
        <taxon>Bacteria</taxon>
        <taxon>Bacillati</taxon>
        <taxon>Actinomycetota</taxon>
        <taxon>Coriobacteriia</taxon>
        <taxon>Eggerthellales</taxon>
        <taxon>Eggerthellaceae</taxon>
        <taxon>Eggerthella</taxon>
    </lineage>
</organism>
<evidence type="ECO:0000256" key="6">
    <source>
        <dbReference type="ARBA" id="ARBA00023136"/>
    </source>
</evidence>
<sequence>MRPPASTRFLSSRIGSASYWSMPMLESPSPGWQSDACSYHKTKQYKMIQNDTFYETACNKLFTSRCVFDSSELGGNPVSASWNLAIVLHGIRARGYFELHEGRCAFMSQAIIALIILAVVMVLFVSEALPLPVTALFGAIAMAVFGIIGFDQAFAGFGSDTLMMVAGMLVIGQAVYESGVVDRMGGLLRKLVSIGERSSIALVSLVAGLLSAFMSNTAIVASILPMVDSLAESSGKRSLRTGLAMSVGAAAILGGSLTLVGSTPQLVAQGILESSGGETLGFFTLLKGALPLFVLGIAYYATVGRRLLALRADIPAQGEAVSLPIEEEPKARPSTRKTVITAATFTACVAGFVAGMWTVGTVALAGALFLIAMGCIDMKSVVRNVDWSAVVILGGSLGFSAGLEESGAGALVANTIIDLCGGAAANPLAIFAAMVIITAVLSNFMSNTAVVAMLAPMGLFLAETMGFNPITMVVGIVLAASICLATPIGSPPMTLTLSAGYRFGDYLKVGAPLCVLLMLATIVMVPLLYGVS</sequence>
<reference evidence="10" key="1">
    <citation type="submission" date="2019-08" db="EMBL/GenBank/DDBJ databases">
        <title>Arthrobacter sp. nov., isolated from plateau pika and Tibetan wild ass.</title>
        <authorList>
            <person name="Ge Y."/>
        </authorList>
    </citation>
    <scope>NUCLEOTIDE SEQUENCE [LARGE SCALE GENOMIC DNA]</scope>
    <source>
        <strain evidence="10">HF-4214</strain>
    </source>
</reference>
<dbReference type="InterPro" id="IPR004680">
    <property type="entry name" value="Cit_transptr-like_dom"/>
</dbReference>
<keyword evidence="10" id="KW-1185">Reference proteome</keyword>
<evidence type="ECO:0000256" key="1">
    <source>
        <dbReference type="ARBA" id="ARBA00004141"/>
    </source>
</evidence>
<dbReference type="GO" id="GO:0055085">
    <property type="term" value="P:transmembrane transport"/>
    <property type="evidence" value="ECO:0007669"/>
    <property type="project" value="InterPro"/>
</dbReference>
<dbReference type="InterPro" id="IPR051679">
    <property type="entry name" value="DASS-Related_Transporters"/>
</dbReference>
<accession>A0A6N7RLV0</accession>
<feature type="transmembrane region" description="Helical" evidence="7">
    <location>
        <begin position="509"/>
        <end position="531"/>
    </location>
</feature>
<feature type="domain" description="Citrate transporter-like" evidence="8">
    <location>
        <begin position="121"/>
        <end position="457"/>
    </location>
</feature>